<protein>
    <submittedName>
        <fullName evidence="4">Prepilin-type N-terminal cleavage/methylation domain-containing protein</fullName>
    </submittedName>
</protein>
<comment type="caution">
    <text evidence="4">The sequence shown here is derived from an EMBL/GenBank/DDBJ whole genome shotgun (WGS) entry which is preliminary data.</text>
</comment>
<dbReference type="EMBL" id="JABXYM010000001">
    <property type="protein sequence ID" value="MCR6096698.1"/>
    <property type="molecule type" value="Genomic_DNA"/>
</dbReference>
<dbReference type="RefSeq" id="WP_257821235.1">
    <property type="nucleotide sequence ID" value="NZ_JABXYM010000001.1"/>
</dbReference>
<keyword evidence="3" id="KW-1133">Transmembrane helix</keyword>
<keyword evidence="3" id="KW-0472">Membrane</keyword>
<comment type="subcellular location">
    <subcellularLocation>
        <location evidence="1">Cell surface</location>
    </subcellularLocation>
</comment>
<proteinExistence type="predicted"/>
<sequence length="165" mass="19477">MLNQSVILTIKNEKGFSLIEAMIGLFIFVVVVTLYSTIAHYWMFATHEVNTFSYEEYVLFVNHLQAEFRESDTYWVDENEEKLFIIRPLDNQIVHYEKYKNTVRRQVRGMGHEVFLQRVIDFRVVETAYGIKVEVAHNNITWQKNLIHPATELTSSDLIKEGEDE</sequence>
<keyword evidence="2" id="KW-0178">Competence</keyword>
<feature type="transmembrane region" description="Helical" evidence="3">
    <location>
        <begin position="21"/>
        <end position="43"/>
    </location>
</feature>
<evidence type="ECO:0000313" key="5">
    <source>
        <dbReference type="Proteomes" id="UP001057753"/>
    </source>
</evidence>
<dbReference type="Proteomes" id="UP001057753">
    <property type="component" value="Unassembled WGS sequence"/>
</dbReference>
<accession>A0A9Q4B1L9</accession>
<dbReference type="InterPro" id="IPR016977">
    <property type="entry name" value="ComGF"/>
</dbReference>
<gene>
    <name evidence="4" type="ORF">HXA33_09025</name>
</gene>
<dbReference type="InterPro" id="IPR012902">
    <property type="entry name" value="N_methyl_site"/>
</dbReference>
<name>A0A9Q4B1L9_SALAG</name>
<dbReference type="Pfam" id="PF15980">
    <property type="entry name" value="ComGF"/>
    <property type="match status" value="1"/>
</dbReference>
<dbReference type="AlphaFoldDB" id="A0A9Q4B1L9"/>
<evidence type="ECO:0000256" key="3">
    <source>
        <dbReference type="SAM" id="Phobius"/>
    </source>
</evidence>
<evidence type="ECO:0000256" key="1">
    <source>
        <dbReference type="ARBA" id="ARBA00004241"/>
    </source>
</evidence>
<dbReference type="PROSITE" id="PS00409">
    <property type="entry name" value="PROKAR_NTER_METHYL"/>
    <property type="match status" value="1"/>
</dbReference>
<evidence type="ECO:0000313" key="4">
    <source>
        <dbReference type="EMBL" id="MCR6096698.1"/>
    </source>
</evidence>
<keyword evidence="3" id="KW-0812">Transmembrane</keyword>
<reference evidence="4" key="1">
    <citation type="submission" date="2020-06" db="EMBL/GenBank/DDBJ databases">
        <title>Insight into the genomes of haloalkaliphilic bacilli from Kenyan soda lakes.</title>
        <authorList>
            <person name="Mwirichia R."/>
            <person name="Villamizar G.C."/>
            <person name="Poehlein A."/>
            <person name="Mugweru J."/>
            <person name="Kipnyargis A."/>
            <person name="Kiplimo D."/>
            <person name="Orwa P."/>
            <person name="Daniel R."/>
        </authorList>
    </citation>
    <scope>NUCLEOTIDE SEQUENCE</scope>
    <source>
        <strain evidence="4">B1096_S55</strain>
    </source>
</reference>
<dbReference type="GO" id="GO:0030420">
    <property type="term" value="P:establishment of competence for transformation"/>
    <property type="evidence" value="ECO:0007669"/>
    <property type="project" value="UniProtKB-KW"/>
</dbReference>
<dbReference type="GO" id="GO:0009986">
    <property type="term" value="C:cell surface"/>
    <property type="evidence" value="ECO:0007669"/>
    <property type="project" value="UniProtKB-SubCell"/>
</dbReference>
<dbReference type="Pfam" id="PF07963">
    <property type="entry name" value="N_methyl"/>
    <property type="match status" value="1"/>
</dbReference>
<keyword evidence="5" id="KW-1185">Reference proteome</keyword>
<organism evidence="4 5">
    <name type="scientific">Salipaludibacillus agaradhaerens</name>
    <name type="common">Bacillus agaradhaerens</name>
    <dbReference type="NCBI Taxonomy" id="76935"/>
    <lineage>
        <taxon>Bacteria</taxon>
        <taxon>Bacillati</taxon>
        <taxon>Bacillota</taxon>
        <taxon>Bacilli</taxon>
        <taxon>Bacillales</taxon>
        <taxon>Bacillaceae</taxon>
    </lineage>
</organism>
<evidence type="ECO:0000256" key="2">
    <source>
        <dbReference type="ARBA" id="ARBA00023287"/>
    </source>
</evidence>